<feature type="active site" evidence="8">
    <location>
        <position position="352"/>
    </location>
</feature>
<comment type="catalytic activity">
    <reaction evidence="1 8">
        <text>Release of an N-terminal amino acid, Xaa-|-Yaa-, in which Xaa is preferably Leu, but may be other amino acids including Pro although not Arg or Lys, and Yaa may be Pro. Amino acid amides and methyl esters are also readily hydrolyzed, but rates on arylamides are exceedingly low.</text>
        <dbReference type="EC" id="3.4.11.1"/>
    </reaction>
</comment>
<evidence type="ECO:0000256" key="8">
    <source>
        <dbReference type="HAMAP-Rule" id="MF_00181"/>
    </source>
</evidence>
<dbReference type="SUPFAM" id="SSF53187">
    <property type="entry name" value="Zn-dependent exopeptidases"/>
    <property type="match status" value="1"/>
</dbReference>
<sequence length="502" mass="52896">MTVTPTSEPLTTLSVDTLVIPLPHPVTSADTDTLTDALGVSFTRALRNLGGEVGDTVVFYPEASEAEQVVLVHAGAIDADDAEALRRGAAGAADAVRTAQADTVGLVLPSLPASLQAGTQAATQALVEGLALAHYRYTAYKTDVDDAAPTLDAVHVAYRSDHDAEAIADGATRAQHFVQATYSARDLVNRSPHEKTARDLAAAIEASGDTHGYTVETWDREQIEDEGMGGLLAVNRGSVEPPTFSIMEWAPDQAVNSRPVVLVGKGVVFDTGGLSLKPTKDSMDFMKADMGGAAAVVGTFEAAAQMKLPLHLIGLVPATDNRPGGHAYVPGEVVTMHSGATVEVMNTDAEGRMLLADALSYARRYDPELVIDLATLTGAAVTALGHYASAVMTSNTPDAAERLYALQRAGERTGDRVHPLPLYDDYKKQLKSEIADLTNVGGRPAGSITAGKFLEHFTDYSWMHLDIAGTAFLSSAQPYSPKGGTGAGVRLLADYLDHYARA</sequence>
<feature type="binding site" evidence="8">
    <location>
        <position position="350"/>
    </location>
    <ligand>
        <name>Mn(2+)</name>
        <dbReference type="ChEBI" id="CHEBI:29035"/>
        <label>1</label>
    </ligand>
</feature>
<dbReference type="EC" id="3.4.11.10" evidence="8"/>
<dbReference type="PANTHER" id="PTHR11963:SF23">
    <property type="entry name" value="CYTOSOL AMINOPEPTIDASE"/>
    <property type="match status" value="1"/>
</dbReference>
<dbReference type="Gene3D" id="3.40.220.10">
    <property type="entry name" value="Leucine Aminopeptidase, subunit E, domain 1"/>
    <property type="match status" value="1"/>
</dbReference>
<dbReference type="SUPFAM" id="SSF52949">
    <property type="entry name" value="Macro domain-like"/>
    <property type="match status" value="1"/>
</dbReference>
<dbReference type="InterPro" id="IPR000819">
    <property type="entry name" value="Peptidase_M17_C"/>
</dbReference>
<dbReference type="EC" id="3.4.11.1" evidence="8"/>
<dbReference type="GO" id="GO:0070006">
    <property type="term" value="F:metalloaminopeptidase activity"/>
    <property type="evidence" value="ECO:0007669"/>
    <property type="project" value="InterPro"/>
</dbReference>
<comment type="function">
    <text evidence="8">Presumably involved in the processing and regular turnover of intracellular proteins. Catalyzes the removal of unsubstituted N-terminal amino acids from various peptides.</text>
</comment>
<dbReference type="Proteomes" id="UP000221024">
    <property type="component" value="Unassembled WGS sequence"/>
</dbReference>
<reference evidence="10 11" key="1">
    <citation type="submission" date="2017-10" db="EMBL/GenBank/DDBJ databases">
        <title>Draft genome of Longimonas halophila.</title>
        <authorList>
            <person name="Goh K.M."/>
            <person name="Shamsir M.S."/>
            <person name="Lim S.W."/>
        </authorList>
    </citation>
    <scope>NUCLEOTIDE SEQUENCE [LARGE SCALE GENOMIC DNA]</scope>
    <source>
        <strain evidence="10 11">KCTC 42399</strain>
    </source>
</reference>
<organism evidence="10 11">
    <name type="scientific">Longimonas halophila</name>
    <dbReference type="NCBI Taxonomy" id="1469170"/>
    <lineage>
        <taxon>Bacteria</taxon>
        <taxon>Pseudomonadati</taxon>
        <taxon>Rhodothermota</taxon>
        <taxon>Rhodothermia</taxon>
        <taxon>Rhodothermales</taxon>
        <taxon>Salisaetaceae</taxon>
        <taxon>Longimonas</taxon>
    </lineage>
</organism>
<comment type="caution">
    <text evidence="10">The sequence shown here is derived from an EMBL/GenBank/DDBJ whole genome shotgun (WGS) entry which is preliminary data.</text>
</comment>
<dbReference type="GO" id="GO:0006508">
    <property type="term" value="P:proteolysis"/>
    <property type="evidence" value="ECO:0007669"/>
    <property type="project" value="UniProtKB-KW"/>
</dbReference>
<dbReference type="GO" id="GO:0030145">
    <property type="term" value="F:manganese ion binding"/>
    <property type="evidence" value="ECO:0007669"/>
    <property type="project" value="UniProtKB-UniRule"/>
</dbReference>
<dbReference type="InterPro" id="IPR011356">
    <property type="entry name" value="Leucine_aapep/pepB"/>
</dbReference>
<dbReference type="GO" id="GO:0005737">
    <property type="term" value="C:cytoplasm"/>
    <property type="evidence" value="ECO:0007669"/>
    <property type="project" value="UniProtKB-SubCell"/>
</dbReference>
<dbReference type="OrthoDB" id="9809354at2"/>
<feature type="domain" description="Cytosol aminopeptidase" evidence="9">
    <location>
        <begin position="346"/>
        <end position="353"/>
    </location>
</feature>
<accession>A0A2H3NSH2</accession>
<dbReference type="PROSITE" id="PS00631">
    <property type="entry name" value="CYTOSOL_AP"/>
    <property type="match status" value="1"/>
</dbReference>
<evidence type="ECO:0000256" key="6">
    <source>
        <dbReference type="ARBA" id="ARBA00022801"/>
    </source>
</evidence>
<evidence type="ECO:0000256" key="5">
    <source>
        <dbReference type="ARBA" id="ARBA00022670"/>
    </source>
</evidence>
<dbReference type="Gene3D" id="3.40.630.10">
    <property type="entry name" value="Zn peptidases"/>
    <property type="match status" value="1"/>
</dbReference>
<proteinExistence type="inferred from homology"/>
<comment type="catalytic activity">
    <reaction evidence="2 8">
        <text>Release of an N-terminal amino acid, preferentially leucine, but not glutamic or aspartic acids.</text>
        <dbReference type="EC" id="3.4.11.10"/>
    </reaction>
</comment>
<keyword evidence="8" id="KW-0963">Cytoplasm</keyword>
<dbReference type="Pfam" id="PF02789">
    <property type="entry name" value="Peptidase_M17_N"/>
    <property type="match status" value="1"/>
</dbReference>
<evidence type="ECO:0000256" key="3">
    <source>
        <dbReference type="ARBA" id="ARBA00009528"/>
    </source>
</evidence>
<comment type="similarity">
    <text evidence="3 8">Belongs to the peptidase M17 family.</text>
</comment>
<keyword evidence="5 8" id="KW-0645">Protease</keyword>
<dbReference type="PANTHER" id="PTHR11963">
    <property type="entry name" value="LEUCINE AMINOPEPTIDASE-RELATED"/>
    <property type="match status" value="1"/>
</dbReference>
<keyword evidence="7 8" id="KW-0464">Manganese</keyword>
<dbReference type="RefSeq" id="WP_098060566.1">
    <property type="nucleotide sequence ID" value="NZ_PDEP01000001.1"/>
</dbReference>
<keyword evidence="4 8" id="KW-0031">Aminopeptidase</keyword>
<name>A0A2H3NSH2_9BACT</name>
<feature type="binding site" evidence="8">
    <location>
        <position position="289"/>
    </location>
    <ligand>
        <name>Mn(2+)</name>
        <dbReference type="ChEBI" id="CHEBI:29035"/>
        <label>2</label>
    </ligand>
</feature>
<evidence type="ECO:0000256" key="7">
    <source>
        <dbReference type="ARBA" id="ARBA00023211"/>
    </source>
</evidence>
<dbReference type="EMBL" id="PDEP01000001">
    <property type="protein sequence ID" value="PEN09166.1"/>
    <property type="molecule type" value="Genomic_DNA"/>
</dbReference>
<gene>
    <name evidence="8" type="primary">pepA</name>
    <name evidence="10" type="ORF">CRI93_00070</name>
</gene>
<feature type="binding site" evidence="8">
    <location>
        <position position="348"/>
    </location>
    <ligand>
        <name>Mn(2+)</name>
        <dbReference type="ChEBI" id="CHEBI:29035"/>
        <label>1</label>
    </ligand>
</feature>
<evidence type="ECO:0000256" key="1">
    <source>
        <dbReference type="ARBA" id="ARBA00000135"/>
    </source>
</evidence>
<evidence type="ECO:0000256" key="4">
    <source>
        <dbReference type="ARBA" id="ARBA00022438"/>
    </source>
</evidence>
<dbReference type="InterPro" id="IPR023042">
    <property type="entry name" value="Peptidase_M17_leu_NH2_pept"/>
</dbReference>
<keyword evidence="8" id="KW-0479">Metal-binding</keyword>
<evidence type="ECO:0000259" key="9">
    <source>
        <dbReference type="PROSITE" id="PS00631"/>
    </source>
</evidence>
<keyword evidence="6 8" id="KW-0378">Hydrolase</keyword>
<feature type="binding site" evidence="8">
    <location>
        <position position="270"/>
    </location>
    <ligand>
        <name>Mn(2+)</name>
        <dbReference type="ChEBI" id="CHEBI:29035"/>
        <label>1</label>
    </ligand>
</feature>
<feature type="binding site" evidence="8">
    <location>
        <position position="270"/>
    </location>
    <ligand>
        <name>Mn(2+)</name>
        <dbReference type="ChEBI" id="CHEBI:29035"/>
        <label>2</label>
    </ligand>
</feature>
<protein>
    <recommendedName>
        <fullName evidence="8">Probable cytosol aminopeptidase</fullName>
        <ecNumber evidence="8">3.4.11.1</ecNumber>
    </recommendedName>
    <alternativeName>
        <fullName evidence="8">Leucine aminopeptidase</fullName>
        <shortName evidence="8">LAP</shortName>
        <ecNumber evidence="8">3.4.11.10</ecNumber>
    </alternativeName>
    <alternativeName>
        <fullName evidence="8">Leucyl aminopeptidase</fullName>
    </alternativeName>
</protein>
<keyword evidence="11" id="KW-1185">Reference proteome</keyword>
<dbReference type="AlphaFoldDB" id="A0A2H3NSH2"/>
<feature type="active site" evidence="8">
    <location>
        <position position="277"/>
    </location>
</feature>
<feature type="binding site" evidence="8">
    <location>
        <position position="265"/>
    </location>
    <ligand>
        <name>Mn(2+)</name>
        <dbReference type="ChEBI" id="CHEBI:29035"/>
        <label>2</label>
    </ligand>
</feature>
<evidence type="ECO:0000313" key="10">
    <source>
        <dbReference type="EMBL" id="PEN09166.1"/>
    </source>
</evidence>
<dbReference type="InterPro" id="IPR043472">
    <property type="entry name" value="Macro_dom-like"/>
</dbReference>
<dbReference type="CDD" id="cd00433">
    <property type="entry name" value="Peptidase_M17"/>
    <property type="match status" value="1"/>
</dbReference>
<dbReference type="PRINTS" id="PR00481">
    <property type="entry name" value="LAMNOPPTDASE"/>
</dbReference>
<evidence type="ECO:0000256" key="2">
    <source>
        <dbReference type="ARBA" id="ARBA00000967"/>
    </source>
</evidence>
<feature type="binding site" evidence="8">
    <location>
        <position position="350"/>
    </location>
    <ligand>
        <name>Mn(2+)</name>
        <dbReference type="ChEBI" id="CHEBI:29035"/>
        <label>2</label>
    </ligand>
</feature>
<dbReference type="HAMAP" id="MF_00181">
    <property type="entry name" value="Cytosol_peptidase_M17"/>
    <property type="match status" value="1"/>
</dbReference>
<dbReference type="InterPro" id="IPR008283">
    <property type="entry name" value="Peptidase_M17_N"/>
</dbReference>
<dbReference type="Pfam" id="PF00883">
    <property type="entry name" value="Peptidase_M17"/>
    <property type="match status" value="1"/>
</dbReference>
<evidence type="ECO:0000313" key="11">
    <source>
        <dbReference type="Proteomes" id="UP000221024"/>
    </source>
</evidence>
<comment type="cofactor">
    <cofactor evidence="8">
        <name>Mn(2+)</name>
        <dbReference type="ChEBI" id="CHEBI:29035"/>
    </cofactor>
    <text evidence="8">Binds 2 manganese ions per subunit.</text>
</comment>
<comment type="subcellular location">
    <subcellularLocation>
        <location evidence="8">Cytoplasm</location>
    </subcellularLocation>
</comment>